<organism evidence="2 3">
    <name type="scientific">Microbulbifer variabilis</name>
    <dbReference type="NCBI Taxonomy" id="266805"/>
    <lineage>
        <taxon>Bacteria</taxon>
        <taxon>Pseudomonadati</taxon>
        <taxon>Pseudomonadota</taxon>
        <taxon>Gammaproteobacteria</taxon>
        <taxon>Cellvibrionales</taxon>
        <taxon>Microbulbiferaceae</taxon>
        <taxon>Microbulbifer</taxon>
    </lineage>
</organism>
<dbReference type="Pfam" id="PF13761">
    <property type="entry name" value="DUF4166"/>
    <property type="match status" value="1"/>
</dbReference>
<evidence type="ECO:0000313" key="2">
    <source>
        <dbReference type="EMBL" id="USD20865.1"/>
    </source>
</evidence>
<name>A0ABY4VDB7_9GAMM</name>
<dbReference type="RefSeq" id="WP_252083270.1">
    <property type="nucleotide sequence ID" value="NZ_CP092418.1"/>
</dbReference>
<evidence type="ECO:0000313" key="3">
    <source>
        <dbReference type="Proteomes" id="UP001055658"/>
    </source>
</evidence>
<dbReference type="Proteomes" id="UP001055658">
    <property type="component" value="Chromosome"/>
</dbReference>
<protein>
    <submittedName>
        <fullName evidence="2">DUF4166 domain-containing protein</fullName>
    </submittedName>
</protein>
<dbReference type="EMBL" id="CP092418">
    <property type="protein sequence ID" value="USD20865.1"/>
    <property type="molecule type" value="Genomic_DNA"/>
</dbReference>
<accession>A0ABY4VDB7</accession>
<feature type="domain" description="DUF4166" evidence="1">
    <location>
        <begin position="16"/>
        <end position="175"/>
    </location>
</feature>
<evidence type="ECO:0000259" key="1">
    <source>
        <dbReference type="Pfam" id="PF13761"/>
    </source>
</evidence>
<keyword evidence="3" id="KW-1185">Reference proteome</keyword>
<dbReference type="InterPro" id="IPR025311">
    <property type="entry name" value="DUF4166"/>
</dbReference>
<gene>
    <name evidence="2" type="ORF">MJO52_17650</name>
</gene>
<reference evidence="2" key="1">
    <citation type="submission" date="2022-02" db="EMBL/GenBank/DDBJ databases">
        <title>Coral-associated bacteria.</title>
        <authorList>
            <person name="Tang K."/>
            <person name="Wang X."/>
        </authorList>
    </citation>
    <scope>NUCLEOTIDE SEQUENCE</scope>
    <source>
        <strain evidence="2">SCSIO 43006</strain>
    </source>
</reference>
<sequence>MNTAVINWFGPSFSELNPLLQHLHTQGAKLYGEVETRFGSGVAGWIGRRMAHKLGAPTTAGKVPFSVDIHHSPEKLTWSRTFARTHTVTSEFQPVKTYQQSGYWVESTGPVKIHLGVSTEGGNWQWLQQYVSLFRIPIPTIFRPRVSAGKAVVNGLYQFEVKISLPVLGLIFGYSDTLKKDDGKMID</sequence>
<proteinExistence type="predicted"/>